<keyword evidence="2" id="KW-1185">Reference proteome</keyword>
<evidence type="ECO:0000313" key="1">
    <source>
        <dbReference type="EMBL" id="MCF2530035.1"/>
    </source>
</evidence>
<protein>
    <submittedName>
        <fullName evidence="1">Uncharacterized protein</fullName>
    </submittedName>
</protein>
<comment type="caution">
    <text evidence="1">The sequence shown here is derived from an EMBL/GenBank/DDBJ whole genome shotgun (WGS) entry which is preliminary data.</text>
</comment>
<dbReference type="EMBL" id="JAKFHA010000014">
    <property type="protein sequence ID" value="MCF2530035.1"/>
    <property type="molecule type" value="Genomic_DNA"/>
</dbReference>
<evidence type="ECO:0000313" key="2">
    <source>
        <dbReference type="Proteomes" id="UP001165378"/>
    </source>
</evidence>
<dbReference type="AlphaFoldDB" id="A0AA41Q1V9"/>
<dbReference type="Proteomes" id="UP001165378">
    <property type="component" value="Unassembled WGS sequence"/>
</dbReference>
<accession>A0AA41Q1V9</accession>
<name>A0AA41Q1V9_9ACTN</name>
<proteinExistence type="predicted"/>
<organism evidence="1 2">
    <name type="scientific">Yinghuangia soli</name>
    <dbReference type="NCBI Taxonomy" id="2908204"/>
    <lineage>
        <taxon>Bacteria</taxon>
        <taxon>Bacillati</taxon>
        <taxon>Actinomycetota</taxon>
        <taxon>Actinomycetes</taxon>
        <taxon>Kitasatosporales</taxon>
        <taxon>Streptomycetaceae</taxon>
        <taxon>Yinghuangia</taxon>
    </lineage>
</organism>
<sequence length="157" mass="15817">MVVQPPGGFTMFDIDADAPGGRIDLVRGGPPAEFTVRAYNVLSGRYDRFGVSVTLQGRPAGGGGGLVLERFDAESGAWRNVPAVAVTRAGTALAGWEFAVGESDIVRGVRCRLGAGSGAAAGSNVLVVGLPSLGGGSGNDGGIMPKANEDFLALTVV</sequence>
<dbReference type="RefSeq" id="WP_235054710.1">
    <property type="nucleotide sequence ID" value="NZ_JAKFHA010000014.1"/>
</dbReference>
<reference evidence="1" key="1">
    <citation type="submission" date="2022-01" db="EMBL/GenBank/DDBJ databases">
        <title>Genome-Based Taxonomic Classification of the Phylum Actinobacteria.</title>
        <authorList>
            <person name="Gao Y."/>
        </authorList>
    </citation>
    <scope>NUCLEOTIDE SEQUENCE</scope>
    <source>
        <strain evidence="1">KLBMP 8922</strain>
    </source>
</reference>
<gene>
    <name evidence="1" type="ORF">LZ495_22830</name>
</gene>